<dbReference type="EMBL" id="CP023777">
    <property type="protein sequence ID" value="ATL46070.1"/>
    <property type="molecule type" value="Genomic_DNA"/>
</dbReference>
<dbReference type="KEGG" id="cbae:COR50_02205"/>
<evidence type="ECO:0000256" key="4">
    <source>
        <dbReference type="SAM" id="MobiDB-lite"/>
    </source>
</evidence>
<gene>
    <name evidence="7" type="ORF">COR50_02205</name>
</gene>
<keyword evidence="2" id="KW-0472">Membrane</keyword>
<dbReference type="InterPro" id="IPR036942">
    <property type="entry name" value="Beta-barrel_TonB_sf"/>
</dbReference>
<feature type="region of interest" description="Disordered" evidence="4">
    <location>
        <begin position="272"/>
        <end position="298"/>
    </location>
</feature>
<feature type="compositionally biased region" description="Polar residues" evidence="4">
    <location>
        <begin position="273"/>
        <end position="294"/>
    </location>
</feature>
<dbReference type="GO" id="GO:0009279">
    <property type="term" value="C:cell outer membrane"/>
    <property type="evidence" value="ECO:0007669"/>
    <property type="project" value="UniProtKB-SubCell"/>
</dbReference>
<feature type="chain" id="PRO_5012154777" description="Outer membrane protein beta-barrel domain-containing protein" evidence="5">
    <location>
        <begin position="21"/>
        <end position="788"/>
    </location>
</feature>
<dbReference type="Gene3D" id="2.40.170.20">
    <property type="entry name" value="TonB-dependent receptor, beta-barrel domain"/>
    <property type="match status" value="1"/>
</dbReference>
<reference evidence="7 8" key="1">
    <citation type="submission" date="2017-10" db="EMBL/GenBank/DDBJ databases">
        <title>Paenichitinophaga pekingensis gen. nov., sp. nov., isolated from activated sludge.</title>
        <authorList>
            <person name="Jin D."/>
            <person name="Kong X."/>
            <person name="Deng Y."/>
            <person name="Bai Z."/>
        </authorList>
    </citation>
    <scope>NUCLEOTIDE SEQUENCE [LARGE SCALE GENOMIC DNA]</scope>
    <source>
        <strain evidence="7 8">13</strain>
    </source>
</reference>
<protein>
    <recommendedName>
        <fullName evidence="6">Outer membrane protein beta-barrel domain-containing protein</fullName>
    </recommendedName>
</protein>
<feature type="domain" description="Outer membrane protein beta-barrel" evidence="6">
    <location>
        <begin position="374"/>
        <end position="766"/>
    </location>
</feature>
<keyword evidence="3" id="KW-0998">Cell outer membrane</keyword>
<sequence length="788" mass="90013">MNLKFTICLFLCFYQFISLAQDRSFIIKTIDSISKAPIPLVSIVVTDAKDSILTPPVYTSENGTASISISNSHFEKIVLRRIDYKIKNINIRNIVANQDDEIIVSLNPSYKNLQEFTITSTRSKLKIDIDRIEFNVEGDSNFFKKNAIDVIRNLPFIQTSPNGKINYKTNKKLLVLVNGKKFGIISNNPDATLKSFPANVIKSVQLISTVPTRYQNEGVDAILNIETVNGYFRGTVGNIEGNIDTRLGSGDNFYILSQHNNTTLQANFRFDTKQSPSTSKNSSIIKSPQPQNQDSKIHLENRNYNYSGELSFNQQFTHKWALNIYGTAYKNKERTDNNASYSFLDSSTADKDYLYRGRTDQLRHSYELGGELLKQFKKGGKELSVAFKYNQSRFQQMIEGKKIFTSSSHLLNNTENNRNNNELAGRLSYSMLFKNKLKIQSGISYYKRSYKSDVTVFDEKTVNEIAFTDNQLNKIVISSIYSYVKKSHKKYVLLYGLNIELASYINAAQQDTDTSIFTIKPLIDFKYAVTKLSTAYFKYQRSVKRPNETAISLSINSTDPQNLYRGNARLSQQNYHAFSLGIEKYTNSNKFSIFTEINYDFNPNVISNFTSFDTTLNSFITDKQELGSTNSWYFMLGGSLKLLKIVNIYLTNSLGYYSYSESSDNKTLFNSTYFNMTVSFKKSWRIQATAMLNTNSPTFQGYEASTRNYSISLNKNFANERGFINLTCFDFINSEWKNKQLISTSNLYQNNISYIPARLVGLTIGYRFGNLTTSPKPIRKVLSNDIKD</sequence>
<comment type="subcellular location">
    <subcellularLocation>
        <location evidence="1">Cell outer membrane</location>
    </subcellularLocation>
</comment>
<organism evidence="7 8">
    <name type="scientific">Chitinophaga caeni</name>
    <dbReference type="NCBI Taxonomy" id="2029983"/>
    <lineage>
        <taxon>Bacteria</taxon>
        <taxon>Pseudomonadati</taxon>
        <taxon>Bacteroidota</taxon>
        <taxon>Chitinophagia</taxon>
        <taxon>Chitinophagales</taxon>
        <taxon>Chitinophagaceae</taxon>
        <taxon>Chitinophaga</taxon>
    </lineage>
</organism>
<name>A0A291QQ38_9BACT</name>
<dbReference type="RefSeq" id="WP_098192460.1">
    <property type="nucleotide sequence ID" value="NZ_CP023777.1"/>
</dbReference>
<accession>A0A291QQ38</accession>
<evidence type="ECO:0000313" key="7">
    <source>
        <dbReference type="EMBL" id="ATL46070.1"/>
    </source>
</evidence>
<feature type="signal peptide" evidence="5">
    <location>
        <begin position="1"/>
        <end position="20"/>
    </location>
</feature>
<proteinExistence type="predicted"/>
<dbReference type="Pfam" id="PF14905">
    <property type="entry name" value="OMP_b-brl_3"/>
    <property type="match status" value="1"/>
</dbReference>
<dbReference type="Proteomes" id="UP000220133">
    <property type="component" value="Chromosome"/>
</dbReference>
<evidence type="ECO:0000256" key="2">
    <source>
        <dbReference type="ARBA" id="ARBA00023136"/>
    </source>
</evidence>
<dbReference type="AlphaFoldDB" id="A0A291QQ38"/>
<keyword evidence="8" id="KW-1185">Reference proteome</keyword>
<keyword evidence="5" id="KW-0732">Signal</keyword>
<evidence type="ECO:0000256" key="5">
    <source>
        <dbReference type="SAM" id="SignalP"/>
    </source>
</evidence>
<evidence type="ECO:0000256" key="3">
    <source>
        <dbReference type="ARBA" id="ARBA00023237"/>
    </source>
</evidence>
<evidence type="ECO:0000313" key="8">
    <source>
        <dbReference type="Proteomes" id="UP000220133"/>
    </source>
</evidence>
<dbReference type="SUPFAM" id="SSF56935">
    <property type="entry name" value="Porins"/>
    <property type="match status" value="1"/>
</dbReference>
<evidence type="ECO:0000256" key="1">
    <source>
        <dbReference type="ARBA" id="ARBA00004442"/>
    </source>
</evidence>
<dbReference type="InterPro" id="IPR041700">
    <property type="entry name" value="OMP_b-brl_3"/>
</dbReference>
<evidence type="ECO:0000259" key="6">
    <source>
        <dbReference type="Pfam" id="PF14905"/>
    </source>
</evidence>